<dbReference type="InterPro" id="IPR036259">
    <property type="entry name" value="MFS_trans_sf"/>
</dbReference>
<evidence type="ECO:0000313" key="11">
    <source>
        <dbReference type="EMBL" id="KAF4443877.1"/>
    </source>
</evidence>
<evidence type="ECO:0000256" key="9">
    <source>
        <dbReference type="SAM" id="Phobius"/>
    </source>
</evidence>
<protein>
    <recommendedName>
        <fullName evidence="10">Major facilitator superfamily (MFS) profile domain-containing protein</fullName>
    </recommendedName>
</protein>
<dbReference type="FunFam" id="1.20.1720.10:FF:000013">
    <property type="entry name" value="Related to multidrug resistance proteins"/>
    <property type="match status" value="1"/>
</dbReference>
<feature type="transmembrane region" description="Helical" evidence="9">
    <location>
        <begin position="142"/>
        <end position="167"/>
    </location>
</feature>
<dbReference type="EMBL" id="JAADJG010000561">
    <property type="protein sequence ID" value="KAF4443877.1"/>
    <property type="molecule type" value="Genomic_DNA"/>
</dbReference>
<evidence type="ECO:0000256" key="1">
    <source>
        <dbReference type="ARBA" id="ARBA00004127"/>
    </source>
</evidence>
<feature type="transmembrane region" description="Helical" evidence="9">
    <location>
        <begin position="210"/>
        <end position="230"/>
    </location>
</feature>
<feature type="transmembrane region" description="Helical" evidence="9">
    <location>
        <begin position="376"/>
        <end position="399"/>
    </location>
</feature>
<dbReference type="Proteomes" id="UP000605986">
    <property type="component" value="Unassembled WGS sequence"/>
</dbReference>
<evidence type="ECO:0000313" key="12">
    <source>
        <dbReference type="Proteomes" id="UP000605986"/>
    </source>
</evidence>
<dbReference type="GO" id="GO:0046943">
    <property type="term" value="F:carboxylic acid transmembrane transporter activity"/>
    <property type="evidence" value="ECO:0007669"/>
    <property type="project" value="UniProtKB-ARBA"/>
</dbReference>
<evidence type="ECO:0000259" key="10">
    <source>
        <dbReference type="PROSITE" id="PS50850"/>
    </source>
</evidence>
<feature type="transmembrane region" description="Helical" evidence="9">
    <location>
        <begin position="312"/>
        <end position="336"/>
    </location>
</feature>
<organism evidence="11 12">
    <name type="scientific">Fusarium austroafricanum</name>
    <dbReference type="NCBI Taxonomy" id="2364996"/>
    <lineage>
        <taxon>Eukaryota</taxon>
        <taxon>Fungi</taxon>
        <taxon>Dikarya</taxon>
        <taxon>Ascomycota</taxon>
        <taxon>Pezizomycotina</taxon>
        <taxon>Sordariomycetes</taxon>
        <taxon>Hypocreomycetidae</taxon>
        <taxon>Hypocreales</taxon>
        <taxon>Nectriaceae</taxon>
        <taxon>Fusarium</taxon>
        <taxon>Fusarium concolor species complex</taxon>
    </lineage>
</organism>
<dbReference type="InterPro" id="IPR020846">
    <property type="entry name" value="MFS_dom"/>
</dbReference>
<evidence type="ECO:0000256" key="3">
    <source>
        <dbReference type="ARBA" id="ARBA00022448"/>
    </source>
</evidence>
<feature type="transmembrane region" description="Helical" evidence="9">
    <location>
        <begin position="267"/>
        <end position="291"/>
    </location>
</feature>
<dbReference type="GO" id="GO:0012505">
    <property type="term" value="C:endomembrane system"/>
    <property type="evidence" value="ECO:0007669"/>
    <property type="project" value="UniProtKB-SubCell"/>
</dbReference>
<feature type="transmembrane region" description="Helical" evidence="9">
    <location>
        <begin position="117"/>
        <end position="136"/>
    </location>
</feature>
<comment type="similarity">
    <text evidence="2">Belongs to the major facilitator superfamily.</text>
</comment>
<comment type="caution">
    <text evidence="11">The sequence shown here is derived from an EMBL/GenBank/DDBJ whole genome shotgun (WGS) entry which is preliminary data.</text>
</comment>
<dbReference type="GO" id="GO:0000329">
    <property type="term" value="C:fungal-type vacuole membrane"/>
    <property type="evidence" value="ECO:0007669"/>
    <property type="project" value="TreeGrafter"/>
</dbReference>
<feature type="region of interest" description="Disordered" evidence="8">
    <location>
        <begin position="1"/>
        <end position="39"/>
    </location>
</feature>
<gene>
    <name evidence="11" type="ORF">F53441_11336</name>
</gene>
<evidence type="ECO:0000256" key="7">
    <source>
        <dbReference type="ARBA" id="ARBA00023180"/>
    </source>
</evidence>
<name>A0A8H4K549_9HYPO</name>
<comment type="subcellular location">
    <subcellularLocation>
        <location evidence="1">Endomembrane system</location>
        <topology evidence="1">Multi-pass membrane protein</topology>
    </subcellularLocation>
</comment>
<dbReference type="PANTHER" id="PTHR23501">
    <property type="entry name" value="MAJOR FACILITATOR SUPERFAMILY"/>
    <property type="match status" value="1"/>
</dbReference>
<keyword evidence="4 9" id="KW-0812">Transmembrane</keyword>
<dbReference type="SUPFAM" id="SSF103473">
    <property type="entry name" value="MFS general substrate transporter"/>
    <property type="match status" value="1"/>
</dbReference>
<dbReference type="GO" id="GO:0015174">
    <property type="term" value="F:basic amino acid transmembrane transporter activity"/>
    <property type="evidence" value="ECO:0007669"/>
    <property type="project" value="TreeGrafter"/>
</dbReference>
<dbReference type="PANTHER" id="PTHR23501:SF84">
    <property type="entry name" value="VACUOLAR MEMBRANE AMINO ACID UPTAKE TRANSPORTER FNX2"/>
    <property type="match status" value="1"/>
</dbReference>
<dbReference type="AlphaFoldDB" id="A0A8H4K549"/>
<evidence type="ECO:0000256" key="5">
    <source>
        <dbReference type="ARBA" id="ARBA00022989"/>
    </source>
</evidence>
<dbReference type="OrthoDB" id="3437016at2759"/>
<feature type="domain" description="Major facilitator superfamily (MFS) profile" evidence="10">
    <location>
        <begin position="52"/>
        <end position="492"/>
    </location>
</feature>
<feature type="transmembrane region" description="Helical" evidence="9">
    <location>
        <begin position="49"/>
        <end position="75"/>
    </location>
</feature>
<keyword evidence="3" id="KW-0813">Transport</keyword>
<dbReference type="InterPro" id="IPR011701">
    <property type="entry name" value="MFS"/>
</dbReference>
<dbReference type="Gene3D" id="1.20.1250.20">
    <property type="entry name" value="MFS general substrate transporter like domains"/>
    <property type="match status" value="1"/>
</dbReference>
<keyword evidence="6 9" id="KW-0472">Membrane</keyword>
<sequence>MPNTLSSDSPSEDSPLLRGRINNDTLRDTENGQATDGDGPKALYNDRKLYLLIASAGIGVYLAAADQLLTVATYARIGSEFNALNNTSWIATAYFLTLTSYQPLYGKLSDIFGRKPCLLFAYTVFALGSFGCGLAKDMAQLCIARAIAGVGGGGMSSVVTILLSDLVPLKDRGVWQGKLSILFFAGTATGGPLGGVLADSVGWRWSFLGQVPLCVIAFIAVYFVLDLPPVEHDHWLVKVRKVDFLGTFTLITAVVALLLGLDSGSNLGWSHTITVIALSLTPVLFALFLLVEIKVASHPFAPGHIVVDRSLFACYGVGFFAGAGQTAIMFFLPLVFQAVQGFSATQSGSLLVPGMVAAVTGSVLGGWSIKRTEKFYTITVSAYAFVLVSTLPLGLFLWLQSTVGEVTTFVTTLIGLLANAAVEDTAAAVAYSYLFRSLGSSIGISTGSAVFQQVLRTQLASRLPNGDEAREIEERLIRFDQATKLRPLGHSP</sequence>
<reference evidence="11" key="1">
    <citation type="submission" date="2020-01" db="EMBL/GenBank/DDBJ databases">
        <title>Identification and distribution of gene clusters putatively required for synthesis of sphingolipid metabolism inhibitors in phylogenetically diverse species of the filamentous fungus Fusarium.</title>
        <authorList>
            <person name="Kim H.-S."/>
            <person name="Busman M."/>
            <person name="Brown D.W."/>
            <person name="Divon H."/>
            <person name="Uhlig S."/>
            <person name="Proctor R.H."/>
        </authorList>
    </citation>
    <scope>NUCLEOTIDE SEQUENCE</scope>
    <source>
        <strain evidence="11">NRRL 53441</strain>
    </source>
</reference>
<evidence type="ECO:0000256" key="6">
    <source>
        <dbReference type="ARBA" id="ARBA00023136"/>
    </source>
</evidence>
<evidence type="ECO:0000256" key="4">
    <source>
        <dbReference type="ARBA" id="ARBA00022692"/>
    </source>
</evidence>
<feature type="transmembrane region" description="Helical" evidence="9">
    <location>
        <begin position="179"/>
        <end position="198"/>
    </location>
</feature>
<keyword evidence="12" id="KW-1185">Reference proteome</keyword>
<dbReference type="PROSITE" id="PS50850">
    <property type="entry name" value="MFS"/>
    <property type="match status" value="1"/>
</dbReference>
<keyword evidence="7" id="KW-0325">Glycoprotein</keyword>
<accession>A0A8H4K549</accession>
<evidence type="ECO:0000256" key="8">
    <source>
        <dbReference type="SAM" id="MobiDB-lite"/>
    </source>
</evidence>
<dbReference type="Gene3D" id="1.20.1720.10">
    <property type="entry name" value="Multidrug resistance protein D"/>
    <property type="match status" value="1"/>
</dbReference>
<proteinExistence type="inferred from homology"/>
<feature type="compositionally biased region" description="Low complexity" evidence="8">
    <location>
        <begin position="1"/>
        <end position="17"/>
    </location>
</feature>
<feature type="transmembrane region" description="Helical" evidence="9">
    <location>
        <begin position="348"/>
        <end position="369"/>
    </location>
</feature>
<evidence type="ECO:0000256" key="2">
    <source>
        <dbReference type="ARBA" id="ARBA00008335"/>
    </source>
</evidence>
<dbReference type="Pfam" id="PF07690">
    <property type="entry name" value="MFS_1"/>
    <property type="match status" value="1"/>
</dbReference>
<feature type="transmembrane region" description="Helical" evidence="9">
    <location>
        <begin position="87"/>
        <end position="105"/>
    </location>
</feature>
<keyword evidence="5 9" id="KW-1133">Transmembrane helix</keyword>